<dbReference type="InterPro" id="IPR011078">
    <property type="entry name" value="PyrdxlP_homeostasis"/>
</dbReference>
<gene>
    <name evidence="6" type="ORF">H9830_04990</name>
</gene>
<reference evidence="6" key="1">
    <citation type="journal article" date="2021" name="PeerJ">
        <title>Extensive microbial diversity within the chicken gut microbiome revealed by metagenomics and culture.</title>
        <authorList>
            <person name="Gilroy R."/>
            <person name="Ravi A."/>
            <person name="Getino M."/>
            <person name="Pursley I."/>
            <person name="Horton D.L."/>
            <person name="Alikhan N.F."/>
            <person name="Baker D."/>
            <person name="Gharbi K."/>
            <person name="Hall N."/>
            <person name="Watson M."/>
            <person name="Adriaenssens E.M."/>
            <person name="Foster-Nyarko E."/>
            <person name="Jarju S."/>
            <person name="Secka A."/>
            <person name="Antonio M."/>
            <person name="Oren A."/>
            <person name="Chaudhuri R.R."/>
            <person name="La Ragione R."/>
            <person name="Hildebrand F."/>
            <person name="Pallen M.J."/>
        </authorList>
    </citation>
    <scope>NUCLEOTIDE SEQUENCE</scope>
    <source>
        <strain evidence="6">ChiGjej1B1-98</strain>
    </source>
</reference>
<reference evidence="6" key="2">
    <citation type="submission" date="2021-04" db="EMBL/GenBank/DDBJ databases">
        <authorList>
            <person name="Gilroy R."/>
        </authorList>
    </citation>
    <scope>NUCLEOTIDE SEQUENCE</scope>
    <source>
        <strain evidence="6">ChiGjej1B1-98</strain>
    </source>
</reference>
<comment type="similarity">
    <text evidence="2 4">Belongs to the pyridoxal phosphate-binding protein YggS/PROSC family.</text>
</comment>
<dbReference type="PANTHER" id="PTHR10146">
    <property type="entry name" value="PROLINE SYNTHETASE CO-TRANSCRIBED BACTERIAL HOMOLOG PROTEIN"/>
    <property type="match status" value="1"/>
</dbReference>
<comment type="cofactor">
    <cofactor evidence="3">
        <name>pyridoxal 5'-phosphate</name>
        <dbReference type="ChEBI" id="CHEBI:597326"/>
    </cofactor>
</comment>
<evidence type="ECO:0000256" key="3">
    <source>
        <dbReference type="PIRSR" id="PIRSR004848-1"/>
    </source>
</evidence>
<evidence type="ECO:0000313" key="7">
    <source>
        <dbReference type="Proteomes" id="UP000824005"/>
    </source>
</evidence>
<comment type="caution">
    <text evidence="6">The sequence shown here is derived from an EMBL/GenBank/DDBJ whole genome shotgun (WGS) entry which is preliminary data.</text>
</comment>
<dbReference type="AlphaFoldDB" id="A0A9D2C9P6"/>
<accession>A0A9D2C9P6</accession>
<dbReference type="PIRSF" id="PIRSF004848">
    <property type="entry name" value="YBL036c_PLPDEIII"/>
    <property type="match status" value="1"/>
</dbReference>
<evidence type="ECO:0000259" key="5">
    <source>
        <dbReference type="Pfam" id="PF01168"/>
    </source>
</evidence>
<comment type="function">
    <text evidence="2">Pyridoxal 5'-phosphate (PLP)-binding protein, which is involved in PLP homeostasis.</text>
</comment>
<name>A0A9D2C9P6_9MICO</name>
<organism evidence="6 7">
    <name type="scientific">Candidatus Agrococcus pullicola</name>
    <dbReference type="NCBI Taxonomy" id="2838429"/>
    <lineage>
        <taxon>Bacteria</taxon>
        <taxon>Bacillati</taxon>
        <taxon>Actinomycetota</taxon>
        <taxon>Actinomycetes</taxon>
        <taxon>Micrococcales</taxon>
        <taxon>Microbacteriaceae</taxon>
        <taxon>Agrococcus</taxon>
    </lineage>
</organism>
<dbReference type="PANTHER" id="PTHR10146:SF14">
    <property type="entry name" value="PYRIDOXAL PHOSPHATE HOMEOSTASIS PROTEIN"/>
    <property type="match status" value="1"/>
</dbReference>
<dbReference type="EMBL" id="DXDC01000145">
    <property type="protein sequence ID" value="HIY65615.1"/>
    <property type="molecule type" value="Genomic_DNA"/>
</dbReference>
<dbReference type="PROSITE" id="PS01211">
    <property type="entry name" value="UPF0001"/>
    <property type="match status" value="1"/>
</dbReference>
<dbReference type="NCBIfam" id="TIGR00044">
    <property type="entry name" value="YggS family pyridoxal phosphate-dependent enzyme"/>
    <property type="match status" value="1"/>
</dbReference>
<evidence type="ECO:0000256" key="4">
    <source>
        <dbReference type="RuleBase" id="RU004514"/>
    </source>
</evidence>
<evidence type="ECO:0000313" key="6">
    <source>
        <dbReference type="EMBL" id="HIY65615.1"/>
    </source>
</evidence>
<dbReference type="Proteomes" id="UP000824005">
    <property type="component" value="Unassembled WGS sequence"/>
</dbReference>
<dbReference type="InterPro" id="IPR001608">
    <property type="entry name" value="Ala_racemase_N"/>
</dbReference>
<feature type="modified residue" description="N6-(pyridoxal phosphate)lysine" evidence="2 3">
    <location>
        <position position="32"/>
    </location>
</feature>
<evidence type="ECO:0000256" key="1">
    <source>
        <dbReference type="ARBA" id="ARBA00022898"/>
    </source>
</evidence>
<dbReference type="SUPFAM" id="SSF51419">
    <property type="entry name" value="PLP-binding barrel"/>
    <property type="match status" value="1"/>
</dbReference>
<sequence>MSAAERLEQFRAELREASVGLAAAPTLIVITKFHPDELVRELFDAGQRHFGENRHPEARNKRSGLDEDEAVWHFVGQLQRNKVRQVARYADVLHAVDRKEIIELLETGEDIPTRDVFLQVNLTDDPGRGGVDDAGFEALAERAAESSAVRVHGVMAVAPLDETPERAHERIAAYSQRLLRILPNATSISSGMSSDWRSALRYGATHLRIGTAITGSRPDSA</sequence>
<dbReference type="Pfam" id="PF01168">
    <property type="entry name" value="Ala_racemase_N"/>
    <property type="match status" value="1"/>
</dbReference>
<evidence type="ECO:0000256" key="2">
    <source>
        <dbReference type="HAMAP-Rule" id="MF_02087"/>
    </source>
</evidence>
<dbReference type="GO" id="GO:0030170">
    <property type="term" value="F:pyridoxal phosphate binding"/>
    <property type="evidence" value="ECO:0007669"/>
    <property type="project" value="UniProtKB-UniRule"/>
</dbReference>
<proteinExistence type="inferred from homology"/>
<feature type="domain" description="Alanine racemase N-terminal" evidence="5">
    <location>
        <begin position="36"/>
        <end position="218"/>
    </location>
</feature>
<protein>
    <recommendedName>
        <fullName evidence="2">Pyridoxal phosphate homeostasis protein</fullName>
        <shortName evidence="2">PLP homeostasis protein</shortName>
    </recommendedName>
</protein>
<keyword evidence="1 2" id="KW-0663">Pyridoxal phosphate</keyword>
<dbReference type="HAMAP" id="MF_02087">
    <property type="entry name" value="PLP_homeostasis"/>
    <property type="match status" value="1"/>
</dbReference>
<dbReference type="InterPro" id="IPR029066">
    <property type="entry name" value="PLP-binding_barrel"/>
</dbReference>
<dbReference type="Gene3D" id="3.20.20.10">
    <property type="entry name" value="Alanine racemase"/>
    <property type="match status" value="1"/>
</dbReference>